<protein>
    <submittedName>
        <fullName evidence="4">DUF86 domain-containing protein</fullName>
    </submittedName>
</protein>
<name>A0A369N154_EGGLN</name>
<reference evidence="6 7" key="1">
    <citation type="journal article" date="2018" name="Elife">
        <title>Discovery and characterization of a prevalent human gut bacterial enzyme sufficient for the inactivation of a family of plant toxins.</title>
        <authorList>
            <person name="Koppel N."/>
            <person name="Bisanz J.E."/>
            <person name="Pandelia M.E."/>
            <person name="Turnbaugh P.J."/>
            <person name="Balskus E.P."/>
        </authorList>
    </citation>
    <scope>NUCLEOTIDE SEQUENCE [LARGE SCALE GENOMIC DNA]</scope>
    <source>
        <strain evidence="5 7">16A</strain>
        <strain evidence="4 6">FAA1-1-60AUCSF</strain>
    </source>
</reference>
<keyword evidence="3" id="KW-0378">Hydrolase</keyword>
<comment type="caution">
    <text evidence="4">The sequence shown here is derived from an EMBL/GenBank/DDBJ whole genome shotgun (WGS) entry which is preliminary data.</text>
</comment>
<dbReference type="Pfam" id="PF01934">
    <property type="entry name" value="HepT-like"/>
    <property type="match status" value="1"/>
</dbReference>
<dbReference type="GO" id="GO:0110001">
    <property type="term" value="C:toxin-antitoxin complex"/>
    <property type="evidence" value="ECO:0007669"/>
    <property type="project" value="InterPro"/>
</dbReference>
<keyword evidence="1" id="KW-1277">Toxin-antitoxin system</keyword>
<dbReference type="RefSeq" id="WP_035586465.1">
    <property type="nucleotide sequence ID" value="NZ_AP031442.1"/>
</dbReference>
<gene>
    <name evidence="5" type="ORF">C1853_12730</name>
    <name evidence="4" type="ORF">C1871_11715</name>
</gene>
<evidence type="ECO:0000313" key="7">
    <source>
        <dbReference type="Proteomes" id="UP000253915"/>
    </source>
</evidence>
<evidence type="ECO:0000256" key="2">
    <source>
        <dbReference type="ARBA" id="ARBA00022722"/>
    </source>
</evidence>
<evidence type="ECO:0000256" key="3">
    <source>
        <dbReference type="ARBA" id="ARBA00022801"/>
    </source>
</evidence>
<dbReference type="AlphaFoldDB" id="A0A369N154"/>
<dbReference type="GO" id="GO:0004540">
    <property type="term" value="F:RNA nuclease activity"/>
    <property type="evidence" value="ECO:0007669"/>
    <property type="project" value="InterPro"/>
</dbReference>
<evidence type="ECO:0000313" key="4">
    <source>
        <dbReference type="EMBL" id="RDB83441.1"/>
    </source>
</evidence>
<dbReference type="GO" id="GO:0016787">
    <property type="term" value="F:hydrolase activity"/>
    <property type="evidence" value="ECO:0007669"/>
    <property type="project" value="UniProtKB-KW"/>
</dbReference>
<keyword evidence="2" id="KW-0540">Nuclease</keyword>
<evidence type="ECO:0000313" key="5">
    <source>
        <dbReference type="EMBL" id="RDC35519.1"/>
    </source>
</evidence>
<proteinExistence type="predicted"/>
<dbReference type="EMBL" id="PPTY01000024">
    <property type="protein sequence ID" value="RDB83441.1"/>
    <property type="molecule type" value="Genomic_DNA"/>
</dbReference>
<dbReference type="InterPro" id="IPR008201">
    <property type="entry name" value="HepT-like"/>
</dbReference>
<organism evidence="4 6">
    <name type="scientific">Eggerthella lenta</name>
    <name type="common">Eubacterium lentum</name>
    <dbReference type="NCBI Taxonomy" id="84112"/>
    <lineage>
        <taxon>Bacteria</taxon>
        <taxon>Bacillati</taxon>
        <taxon>Actinomycetota</taxon>
        <taxon>Coriobacteriia</taxon>
        <taxon>Eggerthellales</taxon>
        <taxon>Eggerthellaceae</taxon>
        <taxon>Eggerthella</taxon>
    </lineage>
</organism>
<dbReference type="Proteomes" id="UP000253915">
    <property type="component" value="Unassembled WGS sequence"/>
</dbReference>
<dbReference type="Proteomes" id="UP000253857">
    <property type="component" value="Unassembled WGS sequence"/>
</dbReference>
<evidence type="ECO:0000313" key="6">
    <source>
        <dbReference type="Proteomes" id="UP000253857"/>
    </source>
</evidence>
<accession>A0A369N154</accession>
<evidence type="ECO:0000256" key="1">
    <source>
        <dbReference type="ARBA" id="ARBA00022649"/>
    </source>
</evidence>
<dbReference type="EMBL" id="PPUQ01000022">
    <property type="protein sequence ID" value="RDC35519.1"/>
    <property type="molecule type" value="Genomic_DNA"/>
</dbReference>
<sequence>MRNPEAIECIELMVPLCDIVSDRIARYSMSRESVCLNGDHLDLLLMPIFQIGELIGGGGYLDALQELYPSDIWVQAYGMRNRIAHGYAKLKPAIVWETAITSIPALRELCLQLLED</sequence>